<evidence type="ECO:0000313" key="6">
    <source>
        <dbReference type="Proteomes" id="UP001138793"/>
    </source>
</evidence>
<dbReference type="FunFam" id="1.10.10.10:FF:000079">
    <property type="entry name" value="GntR family transcriptional regulator"/>
    <property type="match status" value="1"/>
</dbReference>
<dbReference type="InterPro" id="IPR028978">
    <property type="entry name" value="Chorismate_lyase_/UTRA_dom_sf"/>
</dbReference>
<evidence type="ECO:0000256" key="1">
    <source>
        <dbReference type="ARBA" id="ARBA00023015"/>
    </source>
</evidence>
<organism evidence="5 6">
    <name type="scientific">Oceanobacillus polygoni</name>
    <dbReference type="NCBI Taxonomy" id="1235259"/>
    <lineage>
        <taxon>Bacteria</taxon>
        <taxon>Bacillati</taxon>
        <taxon>Bacillota</taxon>
        <taxon>Bacilli</taxon>
        <taxon>Bacillales</taxon>
        <taxon>Bacillaceae</taxon>
        <taxon>Oceanobacillus</taxon>
    </lineage>
</organism>
<dbReference type="PROSITE" id="PS50949">
    <property type="entry name" value="HTH_GNTR"/>
    <property type="match status" value="1"/>
</dbReference>
<dbReference type="InterPro" id="IPR050679">
    <property type="entry name" value="Bact_HTH_transcr_reg"/>
</dbReference>
<keyword evidence="3" id="KW-0804">Transcription</keyword>
<dbReference type="SUPFAM" id="SSF64288">
    <property type="entry name" value="Chorismate lyase-like"/>
    <property type="match status" value="1"/>
</dbReference>
<dbReference type="InterPro" id="IPR011663">
    <property type="entry name" value="UTRA"/>
</dbReference>
<evidence type="ECO:0000256" key="2">
    <source>
        <dbReference type="ARBA" id="ARBA00023125"/>
    </source>
</evidence>
<gene>
    <name evidence="5" type="ORF">J2Z64_000358</name>
</gene>
<dbReference type="Pfam" id="PF07702">
    <property type="entry name" value="UTRA"/>
    <property type="match status" value="1"/>
</dbReference>
<dbReference type="SUPFAM" id="SSF46785">
    <property type="entry name" value="Winged helix' DNA-binding domain"/>
    <property type="match status" value="1"/>
</dbReference>
<dbReference type="Proteomes" id="UP001138793">
    <property type="component" value="Unassembled WGS sequence"/>
</dbReference>
<dbReference type="PANTHER" id="PTHR44846:SF1">
    <property type="entry name" value="MANNOSYL-D-GLYCERATE TRANSPORT_METABOLISM SYSTEM REPRESSOR MNGR-RELATED"/>
    <property type="match status" value="1"/>
</dbReference>
<dbReference type="PRINTS" id="PR00035">
    <property type="entry name" value="HTHGNTR"/>
</dbReference>
<dbReference type="Gene3D" id="1.10.10.10">
    <property type="entry name" value="Winged helix-like DNA-binding domain superfamily/Winged helix DNA-binding domain"/>
    <property type="match status" value="1"/>
</dbReference>
<keyword evidence="1" id="KW-0805">Transcription regulation</keyword>
<dbReference type="CDD" id="cd07377">
    <property type="entry name" value="WHTH_GntR"/>
    <property type="match status" value="1"/>
</dbReference>
<accession>A0A9X0YQS8</accession>
<dbReference type="PANTHER" id="PTHR44846">
    <property type="entry name" value="MANNOSYL-D-GLYCERATE TRANSPORT/METABOLISM SYSTEM REPRESSOR MNGR-RELATED"/>
    <property type="match status" value="1"/>
</dbReference>
<dbReference type="GO" id="GO:0003677">
    <property type="term" value="F:DNA binding"/>
    <property type="evidence" value="ECO:0007669"/>
    <property type="project" value="UniProtKB-KW"/>
</dbReference>
<dbReference type="GO" id="GO:0045892">
    <property type="term" value="P:negative regulation of DNA-templated transcription"/>
    <property type="evidence" value="ECO:0007669"/>
    <property type="project" value="TreeGrafter"/>
</dbReference>
<keyword evidence="6" id="KW-1185">Reference proteome</keyword>
<dbReference type="AlphaFoldDB" id="A0A9X0YQS8"/>
<name>A0A9X0YQS8_9BACI</name>
<dbReference type="Pfam" id="PF00392">
    <property type="entry name" value="GntR"/>
    <property type="match status" value="1"/>
</dbReference>
<comment type="caution">
    <text evidence="5">The sequence shown here is derived from an EMBL/GenBank/DDBJ whole genome shotgun (WGS) entry which is preliminary data.</text>
</comment>
<dbReference type="InterPro" id="IPR000524">
    <property type="entry name" value="Tscrpt_reg_HTH_GntR"/>
</dbReference>
<dbReference type="InterPro" id="IPR036390">
    <property type="entry name" value="WH_DNA-bd_sf"/>
</dbReference>
<evidence type="ECO:0000256" key="3">
    <source>
        <dbReference type="ARBA" id="ARBA00023163"/>
    </source>
</evidence>
<feature type="domain" description="HTH gntR-type" evidence="4">
    <location>
        <begin position="8"/>
        <end position="76"/>
    </location>
</feature>
<proteinExistence type="predicted"/>
<dbReference type="Gene3D" id="3.40.1410.10">
    <property type="entry name" value="Chorismate lyase-like"/>
    <property type="match status" value="1"/>
</dbReference>
<dbReference type="OrthoDB" id="9815017at2"/>
<dbReference type="GO" id="GO:0003700">
    <property type="term" value="F:DNA-binding transcription factor activity"/>
    <property type="evidence" value="ECO:0007669"/>
    <property type="project" value="InterPro"/>
</dbReference>
<sequence>MIDKNSPIPIYFQLEGEIRNLIQSKQLQPGDLLPSEREYAEKYDISRMTVRQAINNLVTEGLIYRQKGKGTFIAEKKIEQDLSGLSSFSEDMKSRGLTPSNKLLSLNSISPNDKIASILKINLSDTVYEMKRIRLANNEPMALETIYTPKKLVGNIQDADIEHSFYRYLEQELQLEIAFGQQTIESALATKEEIENLKIKKGDPILLMERTTYLKDQLDTPIEYVKSAYRSDKYIFKMQMKRE</sequence>
<dbReference type="InterPro" id="IPR036388">
    <property type="entry name" value="WH-like_DNA-bd_sf"/>
</dbReference>
<evidence type="ECO:0000313" key="5">
    <source>
        <dbReference type="EMBL" id="MBP2076147.1"/>
    </source>
</evidence>
<keyword evidence="2" id="KW-0238">DNA-binding</keyword>
<dbReference type="RefSeq" id="WP_149475083.1">
    <property type="nucleotide sequence ID" value="NZ_JAGGMB010000001.1"/>
</dbReference>
<dbReference type="EMBL" id="JAGGMB010000001">
    <property type="protein sequence ID" value="MBP2076147.1"/>
    <property type="molecule type" value="Genomic_DNA"/>
</dbReference>
<reference evidence="5" key="1">
    <citation type="submission" date="2021-03" db="EMBL/GenBank/DDBJ databases">
        <title>Genomic Encyclopedia of Type Strains, Phase IV (KMG-IV): sequencing the most valuable type-strain genomes for metagenomic binning, comparative biology and taxonomic classification.</title>
        <authorList>
            <person name="Goeker M."/>
        </authorList>
    </citation>
    <scope>NUCLEOTIDE SEQUENCE</scope>
    <source>
        <strain evidence="5">DSM 107338</strain>
    </source>
</reference>
<dbReference type="SMART" id="SM00866">
    <property type="entry name" value="UTRA"/>
    <property type="match status" value="1"/>
</dbReference>
<protein>
    <submittedName>
        <fullName evidence="5">GntR family transcriptional regulator</fullName>
    </submittedName>
</protein>
<evidence type="ECO:0000259" key="4">
    <source>
        <dbReference type="PROSITE" id="PS50949"/>
    </source>
</evidence>
<dbReference type="SMART" id="SM00345">
    <property type="entry name" value="HTH_GNTR"/>
    <property type="match status" value="1"/>
</dbReference>